<feature type="domain" description="CYTH" evidence="1">
    <location>
        <begin position="4"/>
        <end position="180"/>
    </location>
</feature>
<dbReference type="SUPFAM" id="SSF55154">
    <property type="entry name" value="CYTH-like phosphatases"/>
    <property type="match status" value="1"/>
</dbReference>
<reference evidence="2 3" key="1">
    <citation type="submission" date="2013-11" db="EMBL/GenBank/DDBJ databases">
        <title>Comparative genomics of Ignicoccus.</title>
        <authorList>
            <person name="Podar M."/>
        </authorList>
    </citation>
    <scope>NUCLEOTIDE SEQUENCE [LARGE SCALE GENOMIC DNA]</scope>
    <source>
        <strain evidence="2 3">DSM 13165</strain>
    </source>
</reference>
<proteinExistence type="predicted"/>
<dbReference type="STRING" id="940295.EYM_05945"/>
<dbReference type="KEGG" id="iis:EYM_05945"/>
<dbReference type="EMBL" id="CP006867">
    <property type="protein sequence ID" value="ALU12632.1"/>
    <property type="molecule type" value="Genomic_DNA"/>
</dbReference>
<dbReference type="OrthoDB" id="379893at2157"/>
<keyword evidence="3" id="KW-1185">Reference proteome</keyword>
<dbReference type="AlphaFoldDB" id="A0A0U3F9C6"/>
<evidence type="ECO:0000313" key="2">
    <source>
        <dbReference type="EMBL" id="ALU12632.1"/>
    </source>
</evidence>
<sequence length="186" mass="21923">MVKPFEVEARFLVDERFLEKLLSMGFKVIREYAFTDYFYEPPSGWKGNKALRIRDWGNSCEVLFDSIDVIETNGIKVKRSKFKEGKVKLYEGSRKECEKLLEEMEFQRKFVIEKERGYLLNNGRYTVALERILGKWVLEVEVNGEDLEKAVSEMKRIMRELGLERPVATTTRELVKILESEGRPLR</sequence>
<evidence type="ECO:0000313" key="3">
    <source>
        <dbReference type="Proteomes" id="UP000060778"/>
    </source>
</evidence>
<dbReference type="GeneID" id="30680569"/>
<dbReference type="InterPro" id="IPR023577">
    <property type="entry name" value="CYTH_domain"/>
</dbReference>
<gene>
    <name evidence="2" type="ORF">EYM_05945</name>
</gene>
<accession>A0A0U3F9C6</accession>
<dbReference type="SMART" id="SM01118">
    <property type="entry name" value="CYTH"/>
    <property type="match status" value="1"/>
</dbReference>
<dbReference type="InterPro" id="IPR033469">
    <property type="entry name" value="CYTH-like_dom_sf"/>
</dbReference>
<protein>
    <recommendedName>
        <fullName evidence="1">CYTH domain-containing protein</fullName>
    </recommendedName>
</protein>
<dbReference type="RefSeq" id="WP_075050088.1">
    <property type="nucleotide sequence ID" value="NZ_CP006867.1"/>
</dbReference>
<dbReference type="PROSITE" id="PS51707">
    <property type="entry name" value="CYTH"/>
    <property type="match status" value="1"/>
</dbReference>
<evidence type="ECO:0000259" key="1">
    <source>
        <dbReference type="PROSITE" id="PS51707"/>
    </source>
</evidence>
<dbReference type="Proteomes" id="UP000060778">
    <property type="component" value="Chromosome"/>
</dbReference>
<name>A0A0U3F9C6_9CREN</name>
<organism evidence="2 3">
    <name type="scientific">Ignicoccus islandicus DSM 13165</name>
    <dbReference type="NCBI Taxonomy" id="940295"/>
    <lineage>
        <taxon>Archaea</taxon>
        <taxon>Thermoproteota</taxon>
        <taxon>Thermoprotei</taxon>
        <taxon>Desulfurococcales</taxon>
        <taxon>Desulfurococcaceae</taxon>
        <taxon>Ignicoccus</taxon>
    </lineage>
</organism>
<dbReference type="Gene3D" id="2.40.320.10">
    <property type="entry name" value="Hypothetical Protein Pfu-838710-001"/>
    <property type="match status" value="1"/>
</dbReference>